<dbReference type="Proteomes" id="UP000283383">
    <property type="component" value="Unassembled WGS sequence"/>
</dbReference>
<gene>
    <name evidence="1" type="ORF">GcM3_135006</name>
</gene>
<sequence>MPCLFKPKKSACDKLILASTLAMGKRELGSCGSDNNNQIGDDANDDTLQDFDDNVVKFWHKETFAVAPHNINKPAIGPLKLTHECMAEEKRC</sequence>
<proteinExistence type="predicted"/>
<evidence type="ECO:0000313" key="2">
    <source>
        <dbReference type="Proteomes" id="UP000283383"/>
    </source>
</evidence>
<reference evidence="1 2" key="1">
    <citation type="journal article" date="2018" name="BMC Genomics">
        <title>Comparative genome analyses reveal sequence features reflecting distinct modes of host-adaptation between dicot and monocot powdery mildew.</title>
        <authorList>
            <person name="Wu Y."/>
            <person name="Ma X."/>
            <person name="Pan Z."/>
            <person name="Kale S.D."/>
            <person name="Song Y."/>
            <person name="King H."/>
            <person name="Zhang Q."/>
            <person name="Presley C."/>
            <person name="Deng X."/>
            <person name="Wei C.I."/>
            <person name="Xiao S."/>
        </authorList>
    </citation>
    <scope>NUCLEOTIDE SEQUENCE [LARGE SCALE GENOMIC DNA]</scope>
    <source>
        <strain evidence="1">UMSG3</strain>
    </source>
</reference>
<dbReference type="EMBL" id="MCBQ01013532">
    <property type="protein sequence ID" value="RKF64047.1"/>
    <property type="molecule type" value="Genomic_DNA"/>
</dbReference>
<dbReference type="AlphaFoldDB" id="A0A420I310"/>
<keyword evidence="2" id="KW-1185">Reference proteome</keyword>
<organism evidence="1 2">
    <name type="scientific">Golovinomyces cichoracearum</name>
    <dbReference type="NCBI Taxonomy" id="62708"/>
    <lineage>
        <taxon>Eukaryota</taxon>
        <taxon>Fungi</taxon>
        <taxon>Dikarya</taxon>
        <taxon>Ascomycota</taxon>
        <taxon>Pezizomycotina</taxon>
        <taxon>Leotiomycetes</taxon>
        <taxon>Erysiphales</taxon>
        <taxon>Erysiphaceae</taxon>
        <taxon>Golovinomyces</taxon>
    </lineage>
</organism>
<protein>
    <submittedName>
        <fullName evidence="1">Uncharacterized protein</fullName>
    </submittedName>
</protein>
<comment type="caution">
    <text evidence="1">The sequence shown here is derived from an EMBL/GenBank/DDBJ whole genome shotgun (WGS) entry which is preliminary data.</text>
</comment>
<evidence type="ECO:0000313" key="1">
    <source>
        <dbReference type="EMBL" id="RKF64047.1"/>
    </source>
</evidence>
<accession>A0A420I310</accession>
<name>A0A420I310_9PEZI</name>